<dbReference type="InterPro" id="IPR011726">
    <property type="entry name" value="KdpF"/>
</dbReference>
<dbReference type="EMBL" id="JADKIO010000008">
    <property type="protein sequence ID" value="MBK9797207.1"/>
    <property type="molecule type" value="Genomic_DNA"/>
</dbReference>
<accession>A0A9D7XIF7</accession>
<proteinExistence type="predicted"/>
<protein>
    <submittedName>
        <fullName evidence="1">K(+)-transporting ATPase subunit F</fullName>
    </submittedName>
</protein>
<dbReference type="AlphaFoldDB" id="A0A9D7XIF7"/>
<dbReference type="Proteomes" id="UP000886657">
    <property type="component" value="Unassembled WGS sequence"/>
</dbReference>
<organism evidence="1 2">
    <name type="scientific">Candidatus Geothrix skivensis</name>
    <dbReference type="NCBI Taxonomy" id="2954439"/>
    <lineage>
        <taxon>Bacteria</taxon>
        <taxon>Pseudomonadati</taxon>
        <taxon>Acidobacteriota</taxon>
        <taxon>Holophagae</taxon>
        <taxon>Holophagales</taxon>
        <taxon>Holophagaceae</taxon>
        <taxon>Geothrix</taxon>
    </lineage>
</organism>
<dbReference type="Pfam" id="PF09604">
    <property type="entry name" value="Potass_KdpF"/>
    <property type="match status" value="1"/>
</dbReference>
<sequence length="30" mass="3249">MSPTLLVASLLALGLLGYLTFALLKPEKFQ</sequence>
<comment type="caution">
    <text evidence="1">The sequence shown here is derived from an EMBL/GenBank/DDBJ whole genome shotgun (WGS) entry which is preliminary data.</text>
</comment>
<evidence type="ECO:0000313" key="1">
    <source>
        <dbReference type="EMBL" id="MBK9797207.1"/>
    </source>
</evidence>
<name>A0A9D7XIF7_9BACT</name>
<gene>
    <name evidence="1" type="primary">kdpF</name>
    <name evidence="1" type="ORF">IPP58_12060</name>
</gene>
<evidence type="ECO:0000313" key="2">
    <source>
        <dbReference type="Proteomes" id="UP000886657"/>
    </source>
</evidence>
<dbReference type="GO" id="GO:0008556">
    <property type="term" value="F:P-type potassium transmembrane transporter activity"/>
    <property type="evidence" value="ECO:0007669"/>
    <property type="project" value="InterPro"/>
</dbReference>
<dbReference type="NCBIfam" id="TIGR02115">
    <property type="entry name" value="potass_kdpF"/>
    <property type="match status" value="1"/>
</dbReference>
<reference evidence="1" key="1">
    <citation type="submission" date="2020-10" db="EMBL/GenBank/DDBJ databases">
        <title>Connecting structure to function with the recovery of over 1000 high-quality activated sludge metagenome-assembled genomes encoding full-length rRNA genes using long-read sequencing.</title>
        <authorList>
            <person name="Singleton C.M."/>
            <person name="Petriglieri F."/>
            <person name="Kristensen J.M."/>
            <person name="Kirkegaard R.H."/>
            <person name="Michaelsen T.Y."/>
            <person name="Andersen M.H."/>
            <person name="Karst S.M."/>
            <person name="Dueholm M.S."/>
            <person name="Nielsen P.H."/>
            <person name="Albertsen M."/>
        </authorList>
    </citation>
    <scope>NUCLEOTIDE SEQUENCE</scope>
    <source>
        <strain evidence="1">Skiv_18-Q3-R9-52_MAXAC.067</strain>
    </source>
</reference>
<dbReference type="GO" id="GO:0005886">
    <property type="term" value="C:plasma membrane"/>
    <property type="evidence" value="ECO:0007669"/>
    <property type="project" value="InterPro"/>
</dbReference>